<gene>
    <name evidence="7" type="ORF">ASZ90_006961</name>
</gene>
<sequence length="605" mass="68248">MILDFAFITISVIMLSFYKSMPTGAMNDPVFILYYLVGISSVLRYSAAYVVFSITTGIAIIASLAAFDIHYFHISLDSSFLIDHIAAFVFFTLMSIPFSKLIKESFARGYNIMERHLRVIDAILDIGRKIASHGELNRSLKNITIKARELMQFDASWILLYDGSSRKVSSISDDDIPDPFKDPELIHFADAHTLQVFAAKPGLSMHGRTVLELIGTPIRTREGITGALLAARIQERANLEYDHALLDMFAEHAAICLENSRLLQQLKKETVYLYQQLDDLSCFEDIIGTSQRMREIFALINKVAGTDIPVLILGESGTGKELVAQALHNLSRRKNGPFIKINCAAIPSELLESELFGYEKGAFTGAHKAKKGRFELADGGTIFLDEVGDMDIGLQGKLLRILQGQEFERVGSEVSRKVDVRLITATNQNLEEMISRGAFREDLYYRINTLPIRMPPLRERREDIPLLVRHFLNKHSNGKSIEFTRSAMDYLAQKEWKGNVRELENLLKSLIIITDKDTISEDDILAMNIHDKNLATQDYNTVIKEHISTIVKKSCTVSTELESIEREFISEAMRLADGNLRKAATYLGMPKSTLFNKLNKYDIKA</sequence>
<dbReference type="InterPro" id="IPR027417">
    <property type="entry name" value="P-loop_NTPase"/>
</dbReference>
<feature type="domain" description="Sigma-54 factor interaction" evidence="6">
    <location>
        <begin position="286"/>
        <end position="512"/>
    </location>
</feature>
<evidence type="ECO:0000259" key="6">
    <source>
        <dbReference type="PROSITE" id="PS50045"/>
    </source>
</evidence>
<dbReference type="PANTHER" id="PTHR32071:SF57">
    <property type="entry name" value="C4-DICARBOXYLATE TRANSPORT TRANSCRIPTIONAL REGULATORY PROTEIN DCTD"/>
    <property type="match status" value="1"/>
</dbReference>
<dbReference type="InterPro" id="IPR025943">
    <property type="entry name" value="Sigma_54_int_dom_ATP-bd_2"/>
</dbReference>
<dbReference type="GO" id="GO:0005524">
    <property type="term" value="F:ATP binding"/>
    <property type="evidence" value="ECO:0007669"/>
    <property type="project" value="UniProtKB-KW"/>
</dbReference>
<dbReference type="InterPro" id="IPR002078">
    <property type="entry name" value="Sigma_54_int"/>
</dbReference>
<dbReference type="SUPFAM" id="SSF46689">
    <property type="entry name" value="Homeodomain-like"/>
    <property type="match status" value="1"/>
</dbReference>
<dbReference type="FunFam" id="3.40.50.300:FF:000006">
    <property type="entry name" value="DNA-binding transcriptional regulator NtrC"/>
    <property type="match status" value="1"/>
</dbReference>
<reference evidence="7" key="1">
    <citation type="journal article" date="2015" name="Proc. Natl. Acad. Sci. U.S.A.">
        <title>Networks of energetic and metabolic interactions define dynamics in microbial communities.</title>
        <authorList>
            <person name="Embree M."/>
            <person name="Liu J.K."/>
            <person name="Al-Bassam M.M."/>
            <person name="Zengler K."/>
        </authorList>
    </citation>
    <scope>NUCLEOTIDE SEQUENCE</scope>
</reference>
<protein>
    <submittedName>
        <fullName evidence="7">Nitrogenase (Molybdenum-iron)-specific transcriptional regulator nifa</fullName>
    </submittedName>
</protein>
<keyword evidence="5" id="KW-1133">Transmembrane helix</keyword>
<dbReference type="EMBL" id="LNQE01000914">
    <property type="protein sequence ID" value="KUG23300.1"/>
    <property type="molecule type" value="Genomic_DNA"/>
</dbReference>
<proteinExistence type="predicted"/>
<keyword evidence="1" id="KW-0547">Nucleotide-binding</keyword>
<dbReference type="Pfam" id="PF25601">
    <property type="entry name" value="AAA_lid_14"/>
    <property type="match status" value="1"/>
</dbReference>
<dbReference type="Gene3D" id="3.40.50.300">
    <property type="entry name" value="P-loop containing nucleotide triphosphate hydrolases"/>
    <property type="match status" value="1"/>
</dbReference>
<dbReference type="InterPro" id="IPR003593">
    <property type="entry name" value="AAA+_ATPase"/>
</dbReference>
<organism evidence="7">
    <name type="scientific">hydrocarbon metagenome</name>
    <dbReference type="NCBI Taxonomy" id="938273"/>
    <lineage>
        <taxon>unclassified sequences</taxon>
        <taxon>metagenomes</taxon>
        <taxon>ecological metagenomes</taxon>
    </lineage>
</organism>
<keyword evidence="2" id="KW-0067">ATP-binding</keyword>
<accession>A0A0W8FRA8</accession>
<keyword evidence="3" id="KW-0805">Transcription regulation</keyword>
<feature type="transmembrane region" description="Helical" evidence="5">
    <location>
        <begin position="79"/>
        <end position="98"/>
    </location>
</feature>
<dbReference type="GO" id="GO:0043565">
    <property type="term" value="F:sequence-specific DNA binding"/>
    <property type="evidence" value="ECO:0007669"/>
    <property type="project" value="InterPro"/>
</dbReference>
<keyword evidence="5" id="KW-0472">Membrane</keyword>
<dbReference type="Gene3D" id="3.30.450.40">
    <property type="match status" value="1"/>
</dbReference>
<evidence type="ECO:0000256" key="5">
    <source>
        <dbReference type="SAM" id="Phobius"/>
    </source>
</evidence>
<evidence type="ECO:0000313" key="7">
    <source>
        <dbReference type="EMBL" id="KUG23300.1"/>
    </source>
</evidence>
<dbReference type="SUPFAM" id="SSF55781">
    <property type="entry name" value="GAF domain-like"/>
    <property type="match status" value="1"/>
</dbReference>
<dbReference type="Pfam" id="PF00158">
    <property type="entry name" value="Sigma54_activat"/>
    <property type="match status" value="1"/>
</dbReference>
<dbReference type="GO" id="GO:0006355">
    <property type="term" value="P:regulation of DNA-templated transcription"/>
    <property type="evidence" value="ECO:0007669"/>
    <property type="project" value="InterPro"/>
</dbReference>
<evidence type="ECO:0000256" key="2">
    <source>
        <dbReference type="ARBA" id="ARBA00022840"/>
    </source>
</evidence>
<dbReference type="InterPro" id="IPR002197">
    <property type="entry name" value="HTH_Fis"/>
</dbReference>
<dbReference type="SMART" id="SM00382">
    <property type="entry name" value="AAA"/>
    <property type="match status" value="1"/>
</dbReference>
<dbReference type="InterPro" id="IPR029016">
    <property type="entry name" value="GAF-like_dom_sf"/>
</dbReference>
<name>A0A0W8FRA8_9ZZZZ</name>
<evidence type="ECO:0000256" key="1">
    <source>
        <dbReference type="ARBA" id="ARBA00022741"/>
    </source>
</evidence>
<dbReference type="Pfam" id="PF02954">
    <property type="entry name" value="HTH_8"/>
    <property type="match status" value="1"/>
</dbReference>
<comment type="caution">
    <text evidence="7">The sequence shown here is derived from an EMBL/GenBank/DDBJ whole genome shotgun (WGS) entry which is preliminary data.</text>
</comment>
<keyword evidence="4" id="KW-0804">Transcription</keyword>
<evidence type="ECO:0000256" key="4">
    <source>
        <dbReference type="ARBA" id="ARBA00023163"/>
    </source>
</evidence>
<dbReference type="SUPFAM" id="SSF52540">
    <property type="entry name" value="P-loop containing nucleoside triphosphate hydrolases"/>
    <property type="match status" value="1"/>
</dbReference>
<evidence type="ECO:0000256" key="3">
    <source>
        <dbReference type="ARBA" id="ARBA00023015"/>
    </source>
</evidence>
<dbReference type="InterPro" id="IPR058031">
    <property type="entry name" value="AAA_lid_NorR"/>
</dbReference>
<dbReference type="Gene3D" id="1.10.10.60">
    <property type="entry name" value="Homeodomain-like"/>
    <property type="match status" value="1"/>
</dbReference>
<dbReference type="InterPro" id="IPR025662">
    <property type="entry name" value="Sigma_54_int_dom_ATP-bd_1"/>
</dbReference>
<dbReference type="CDD" id="cd00009">
    <property type="entry name" value="AAA"/>
    <property type="match status" value="1"/>
</dbReference>
<dbReference type="PANTHER" id="PTHR32071">
    <property type="entry name" value="TRANSCRIPTIONAL REGULATORY PROTEIN"/>
    <property type="match status" value="1"/>
</dbReference>
<dbReference type="PRINTS" id="PR01590">
    <property type="entry name" value="HTHFIS"/>
</dbReference>
<dbReference type="PROSITE" id="PS00676">
    <property type="entry name" value="SIGMA54_INTERACT_2"/>
    <property type="match status" value="1"/>
</dbReference>
<dbReference type="Gene3D" id="1.10.8.60">
    <property type="match status" value="1"/>
</dbReference>
<dbReference type="InterPro" id="IPR009057">
    <property type="entry name" value="Homeodomain-like_sf"/>
</dbReference>
<keyword evidence="5" id="KW-0812">Transmembrane</keyword>
<dbReference type="AlphaFoldDB" id="A0A0W8FRA8"/>
<dbReference type="PROSITE" id="PS50045">
    <property type="entry name" value="SIGMA54_INTERACT_4"/>
    <property type="match status" value="1"/>
</dbReference>
<feature type="transmembrane region" description="Helical" evidence="5">
    <location>
        <begin position="43"/>
        <end position="67"/>
    </location>
</feature>
<dbReference type="PROSITE" id="PS00675">
    <property type="entry name" value="SIGMA54_INTERACT_1"/>
    <property type="match status" value="1"/>
</dbReference>